<proteinExistence type="predicted"/>
<dbReference type="CDD" id="cd16922">
    <property type="entry name" value="HATPase_EvgS-ArcB-TorS-like"/>
    <property type="match status" value="1"/>
</dbReference>
<dbReference type="CDD" id="cd00082">
    <property type="entry name" value="HisKA"/>
    <property type="match status" value="1"/>
</dbReference>
<dbReference type="AlphaFoldDB" id="A0AA45C696"/>
<dbReference type="CDD" id="cd00130">
    <property type="entry name" value="PAS"/>
    <property type="match status" value="1"/>
</dbReference>
<dbReference type="InterPro" id="IPR011006">
    <property type="entry name" value="CheY-like_superfamily"/>
</dbReference>
<organism evidence="11 12">
    <name type="scientific">Oceanotoga teriensis</name>
    <dbReference type="NCBI Taxonomy" id="515440"/>
    <lineage>
        <taxon>Bacteria</taxon>
        <taxon>Thermotogati</taxon>
        <taxon>Thermotogota</taxon>
        <taxon>Thermotogae</taxon>
        <taxon>Petrotogales</taxon>
        <taxon>Petrotogaceae</taxon>
        <taxon>Oceanotoga</taxon>
    </lineage>
</organism>
<dbReference type="PANTHER" id="PTHR43047:SF64">
    <property type="entry name" value="HISTIDINE KINASE CONTAINING CHEY-HOMOLOGOUS RECEIVER DOMAIN AND PAS DOMAIN-RELATED"/>
    <property type="match status" value="1"/>
</dbReference>
<dbReference type="SMART" id="SM00448">
    <property type="entry name" value="REC"/>
    <property type="match status" value="1"/>
</dbReference>
<dbReference type="Pfam" id="PF00512">
    <property type="entry name" value="HisKA"/>
    <property type="match status" value="1"/>
</dbReference>
<dbReference type="InterPro" id="IPR036890">
    <property type="entry name" value="HATPase_C_sf"/>
</dbReference>
<dbReference type="Pfam" id="PF02518">
    <property type="entry name" value="HATPase_c"/>
    <property type="match status" value="1"/>
</dbReference>
<feature type="domain" description="Response regulatory" evidence="8">
    <location>
        <begin position="563"/>
        <end position="681"/>
    </location>
</feature>
<dbReference type="PROSITE" id="PS50113">
    <property type="entry name" value="PAC"/>
    <property type="match status" value="1"/>
</dbReference>
<evidence type="ECO:0000259" key="8">
    <source>
        <dbReference type="PROSITE" id="PS50110"/>
    </source>
</evidence>
<dbReference type="Gene3D" id="3.40.50.2300">
    <property type="match status" value="1"/>
</dbReference>
<evidence type="ECO:0000259" key="10">
    <source>
        <dbReference type="PROSITE" id="PS50113"/>
    </source>
</evidence>
<dbReference type="InterPro" id="IPR003018">
    <property type="entry name" value="GAF"/>
</dbReference>
<dbReference type="InterPro" id="IPR003594">
    <property type="entry name" value="HATPase_dom"/>
</dbReference>
<dbReference type="InterPro" id="IPR003661">
    <property type="entry name" value="HisK_dim/P_dom"/>
</dbReference>
<reference evidence="11 12" key="1">
    <citation type="submission" date="2018-05" db="EMBL/GenBank/DDBJ databases">
        <title>Genomic Encyclopedia of Type Strains, Phase IV (KMG-IV): sequencing the most valuable type-strain genomes for metagenomic binning, comparative biology and taxonomic classification.</title>
        <authorList>
            <person name="Goeker M."/>
        </authorList>
    </citation>
    <scope>NUCLEOTIDE SEQUENCE [LARGE SCALE GENOMIC DNA]</scope>
    <source>
        <strain evidence="11 12">DSM 24906</strain>
    </source>
</reference>
<dbReference type="SMART" id="SM00388">
    <property type="entry name" value="HisKA"/>
    <property type="match status" value="1"/>
</dbReference>
<keyword evidence="12" id="KW-1185">Reference proteome</keyword>
<dbReference type="InterPro" id="IPR035965">
    <property type="entry name" value="PAS-like_dom_sf"/>
</dbReference>
<dbReference type="NCBIfam" id="TIGR00229">
    <property type="entry name" value="sensory_box"/>
    <property type="match status" value="1"/>
</dbReference>
<dbReference type="Pfam" id="PF00072">
    <property type="entry name" value="Response_reg"/>
    <property type="match status" value="1"/>
</dbReference>
<dbReference type="InterPro" id="IPR036097">
    <property type="entry name" value="HisK_dim/P_sf"/>
</dbReference>
<dbReference type="EC" id="2.7.13.3" evidence="2"/>
<accession>A0AA45C696</accession>
<dbReference type="InterPro" id="IPR005467">
    <property type="entry name" value="His_kinase_dom"/>
</dbReference>
<dbReference type="EMBL" id="QGGI01000011">
    <property type="protein sequence ID" value="PWJ91264.1"/>
    <property type="molecule type" value="Genomic_DNA"/>
</dbReference>
<feature type="domain" description="PAC" evidence="10">
    <location>
        <begin position="266"/>
        <end position="317"/>
    </location>
</feature>
<dbReference type="InterPro" id="IPR000014">
    <property type="entry name" value="PAS"/>
</dbReference>
<evidence type="ECO:0000256" key="3">
    <source>
        <dbReference type="ARBA" id="ARBA00022553"/>
    </source>
</evidence>
<evidence type="ECO:0000256" key="5">
    <source>
        <dbReference type="ARBA" id="ARBA00022777"/>
    </source>
</evidence>
<feature type="domain" description="PAS" evidence="9">
    <location>
        <begin position="194"/>
        <end position="239"/>
    </location>
</feature>
<dbReference type="FunFam" id="3.30.565.10:FF:000010">
    <property type="entry name" value="Sensor histidine kinase RcsC"/>
    <property type="match status" value="1"/>
</dbReference>
<dbReference type="InterPro" id="IPR036641">
    <property type="entry name" value="HPT_dom_sf"/>
</dbReference>
<dbReference type="SUPFAM" id="SSF55874">
    <property type="entry name" value="ATPase domain of HSP90 chaperone/DNA topoisomerase II/histidine kinase"/>
    <property type="match status" value="1"/>
</dbReference>
<feature type="domain" description="Histidine kinase" evidence="7">
    <location>
        <begin position="335"/>
        <end position="551"/>
    </location>
</feature>
<dbReference type="Pfam" id="PF01590">
    <property type="entry name" value="GAF"/>
    <property type="match status" value="1"/>
</dbReference>
<evidence type="ECO:0000256" key="6">
    <source>
        <dbReference type="PROSITE-ProRule" id="PRU00169"/>
    </source>
</evidence>
<feature type="modified residue" description="4-aspartylphosphate" evidence="6">
    <location>
        <position position="612"/>
    </location>
</feature>
<dbReference type="PANTHER" id="PTHR43047">
    <property type="entry name" value="TWO-COMPONENT HISTIDINE PROTEIN KINASE"/>
    <property type="match status" value="1"/>
</dbReference>
<dbReference type="PROSITE" id="PS50112">
    <property type="entry name" value="PAS"/>
    <property type="match status" value="1"/>
</dbReference>
<comment type="caution">
    <text evidence="11">The sequence shown here is derived from an EMBL/GenBank/DDBJ whole genome shotgun (WGS) entry which is preliminary data.</text>
</comment>
<dbReference type="Gene3D" id="1.10.287.130">
    <property type="match status" value="1"/>
</dbReference>
<dbReference type="PROSITE" id="PS50109">
    <property type="entry name" value="HIS_KIN"/>
    <property type="match status" value="1"/>
</dbReference>
<dbReference type="Gene3D" id="3.30.450.40">
    <property type="match status" value="1"/>
</dbReference>
<evidence type="ECO:0000256" key="1">
    <source>
        <dbReference type="ARBA" id="ARBA00000085"/>
    </source>
</evidence>
<comment type="catalytic activity">
    <reaction evidence="1">
        <text>ATP + protein L-histidine = ADP + protein N-phospho-L-histidine.</text>
        <dbReference type="EC" id="2.7.13.3"/>
    </reaction>
</comment>
<dbReference type="Gene3D" id="3.30.450.20">
    <property type="entry name" value="PAS domain"/>
    <property type="match status" value="1"/>
</dbReference>
<keyword evidence="5" id="KW-0418">Kinase</keyword>
<protein>
    <recommendedName>
        <fullName evidence="2">histidine kinase</fullName>
        <ecNumber evidence="2">2.7.13.3</ecNumber>
    </recommendedName>
</protein>
<keyword evidence="4" id="KW-0808">Transferase</keyword>
<dbReference type="InterPro" id="IPR000700">
    <property type="entry name" value="PAS-assoc_C"/>
</dbReference>
<evidence type="ECO:0000256" key="2">
    <source>
        <dbReference type="ARBA" id="ARBA00012438"/>
    </source>
</evidence>
<dbReference type="Proteomes" id="UP000245921">
    <property type="component" value="Unassembled WGS sequence"/>
</dbReference>
<evidence type="ECO:0000256" key="4">
    <source>
        <dbReference type="ARBA" id="ARBA00022679"/>
    </source>
</evidence>
<gene>
    <name evidence="11" type="ORF">C7380_11172</name>
</gene>
<dbReference type="GO" id="GO:0000155">
    <property type="term" value="F:phosphorelay sensor kinase activity"/>
    <property type="evidence" value="ECO:0007669"/>
    <property type="project" value="InterPro"/>
</dbReference>
<dbReference type="RefSeq" id="WP_109605086.1">
    <property type="nucleotide sequence ID" value="NZ_QGGI01000011.1"/>
</dbReference>
<keyword evidence="3 6" id="KW-0597">Phosphoprotein</keyword>
<dbReference type="Pfam" id="PF13426">
    <property type="entry name" value="PAS_9"/>
    <property type="match status" value="1"/>
</dbReference>
<dbReference type="SMART" id="SM00387">
    <property type="entry name" value="HATPase_c"/>
    <property type="match status" value="1"/>
</dbReference>
<dbReference type="SUPFAM" id="SSF55781">
    <property type="entry name" value="GAF domain-like"/>
    <property type="match status" value="1"/>
</dbReference>
<dbReference type="PRINTS" id="PR00344">
    <property type="entry name" value="BCTRLSENSOR"/>
</dbReference>
<dbReference type="SUPFAM" id="SSF47384">
    <property type="entry name" value="Homodimeric domain of signal transducing histidine kinase"/>
    <property type="match status" value="1"/>
</dbReference>
<dbReference type="SMART" id="SM00091">
    <property type="entry name" value="PAS"/>
    <property type="match status" value="1"/>
</dbReference>
<name>A0AA45C696_9BACT</name>
<dbReference type="SUPFAM" id="SSF52172">
    <property type="entry name" value="CheY-like"/>
    <property type="match status" value="1"/>
</dbReference>
<dbReference type="PROSITE" id="PS50110">
    <property type="entry name" value="RESPONSE_REGULATORY"/>
    <property type="match status" value="1"/>
</dbReference>
<evidence type="ECO:0000259" key="7">
    <source>
        <dbReference type="PROSITE" id="PS50109"/>
    </source>
</evidence>
<evidence type="ECO:0000259" key="9">
    <source>
        <dbReference type="PROSITE" id="PS50112"/>
    </source>
</evidence>
<dbReference type="SUPFAM" id="SSF55785">
    <property type="entry name" value="PYP-like sensor domain (PAS domain)"/>
    <property type="match status" value="1"/>
</dbReference>
<dbReference type="InterPro" id="IPR001789">
    <property type="entry name" value="Sig_transdc_resp-reg_receiver"/>
</dbReference>
<sequence length="779" mass="90754">MQNNDDFEKMKKELELRIKFEDVITQISNSFIDIPYEKINQNIDLSLKKIGKFTKSDRCYIFMFKDKLKILDNTHEWCEKKINPQIQNLKDIPAEIIPWWVNKVLKREHIYIYDVNKLPDEAELERNLLSEQDIFSLVVVPMIIEDKIIGFLGLDSVKKYNEWSNESIKLLKFAAQILSNAINRYEKEKKIQDERKFAMTIMENMGQGLAITDVTGKIIYANKSIADMLGYEQKHIIGKRPFDFVEGSYINSMQKNIKKRKINVKSQYETALISNNGEIKGVIINAVPRVEDGKFAGSISVITDLTQQKLIQKKLEDSLEYYEKANKMKSEFLANVSHEIRTPLNGIIGFLDLLKNTDPNIEQLNYISNAQNSSRHLLNLLNDLIDYSSLDNNLMKFNEIGFNFSVLSNRIKESFKPLIEKKNLEFIYDINMQNKYHLGDPVRIRQIIENLLNNAFKFTDSGYIKLKINESEGYFNIIIEDTGIGIDEEKQDKLFKSFTQAEGYISRKYGGTGLGLSIIKKILENMEKGDISFESKKNKGTKFIVNFRLQIFDTKKFNLNNYKLMIIDDSKSNLYVAKSLFNSFNISVDIFEDEKNVIETFENTDYDAILIDINLSNISGVQIMKDIKKSKKFKEFPIPLIAFTGESNPQILNNLLDDGFDSYIIKPLDRIKIKELFKLKQNKKVKFNLSYLEEIFKDNPEDMKILIKRIKEESSKIIFELLNNEENEKTHEKIHRLKGTLSNLNSKEINDIFIDIKKTNSFEEKKDYLNLISKIIEEL</sequence>
<dbReference type="Gene3D" id="3.30.565.10">
    <property type="entry name" value="Histidine kinase-like ATPase, C-terminal domain"/>
    <property type="match status" value="1"/>
</dbReference>
<dbReference type="InterPro" id="IPR029016">
    <property type="entry name" value="GAF-like_dom_sf"/>
</dbReference>
<evidence type="ECO:0000313" key="11">
    <source>
        <dbReference type="EMBL" id="PWJ91264.1"/>
    </source>
</evidence>
<dbReference type="InterPro" id="IPR004358">
    <property type="entry name" value="Sig_transdc_His_kin-like_C"/>
</dbReference>
<dbReference type="SUPFAM" id="SSF47226">
    <property type="entry name" value="Histidine-containing phosphotransfer domain, HPT domain"/>
    <property type="match status" value="1"/>
</dbReference>
<evidence type="ECO:0000313" key="12">
    <source>
        <dbReference type="Proteomes" id="UP000245921"/>
    </source>
</evidence>